<dbReference type="GeneID" id="62163463"/>
<sequence length="304" mass="35431">MDVQLLRSTGPAGTFHEFSALPPEIQVMIWEEFYLEPRYFVPWAHRSCNLIGAGFKITVNMYVACSSSLHYQGIDTQINRMSYHVARRLRRPFRFPTMYWEDMRVEQSAGGVADARLNWDTDIICFIGHHPDSELGPHWSHNIQNLVVGRSGGQTAETGCWLVADLSPLDKRAKIERIRNNRIPSDFFYDSPELTKHLRHWAYVQVLNQSPRIYPEWWEEWHGRRVPPGGKTQYWNGNDWFSHIHRGSHGRYKYTDSSQGRQGSLIDEWCIWPQFARLSQDGTTSEMMEASPRVYVLSEGELRA</sequence>
<name>A0A9P6LIT6_9PEZI</name>
<organism evidence="2 3">
    <name type="scientific">Colletotrichum karsti</name>
    <dbReference type="NCBI Taxonomy" id="1095194"/>
    <lineage>
        <taxon>Eukaryota</taxon>
        <taxon>Fungi</taxon>
        <taxon>Dikarya</taxon>
        <taxon>Ascomycota</taxon>
        <taxon>Pezizomycotina</taxon>
        <taxon>Sordariomycetes</taxon>
        <taxon>Hypocreomycetidae</taxon>
        <taxon>Glomerellales</taxon>
        <taxon>Glomerellaceae</taxon>
        <taxon>Colletotrichum</taxon>
        <taxon>Colletotrichum boninense species complex</taxon>
    </lineage>
</organism>
<evidence type="ECO:0000313" key="3">
    <source>
        <dbReference type="Proteomes" id="UP000781932"/>
    </source>
</evidence>
<dbReference type="EMBL" id="JAATWM020000024">
    <property type="protein sequence ID" value="KAF9874978.1"/>
    <property type="molecule type" value="Genomic_DNA"/>
</dbReference>
<feature type="domain" description="2EXR" evidence="1">
    <location>
        <begin position="15"/>
        <end position="124"/>
    </location>
</feature>
<accession>A0A9P6LIT6</accession>
<dbReference type="Proteomes" id="UP000781932">
    <property type="component" value="Unassembled WGS sequence"/>
</dbReference>
<proteinExistence type="predicted"/>
<gene>
    <name evidence="2" type="ORF">CkaCkLH20_07672</name>
</gene>
<dbReference type="Pfam" id="PF20150">
    <property type="entry name" value="2EXR"/>
    <property type="match status" value="1"/>
</dbReference>
<dbReference type="RefSeq" id="XP_038744439.1">
    <property type="nucleotide sequence ID" value="XM_038890389.1"/>
</dbReference>
<protein>
    <recommendedName>
        <fullName evidence="1">2EXR domain-containing protein</fullName>
    </recommendedName>
</protein>
<reference evidence="2" key="2">
    <citation type="submission" date="2020-11" db="EMBL/GenBank/DDBJ databases">
        <title>Whole genome sequencing of Colletotrichum sp.</title>
        <authorList>
            <person name="Li H."/>
        </authorList>
    </citation>
    <scope>NUCLEOTIDE SEQUENCE</scope>
    <source>
        <strain evidence="2">CkLH20</strain>
    </source>
</reference>
<comment type="caution">
    <text evidence="2">The sequence shown here is derived from an EMBL/GenBank/DDBJ whole genome shotgun (WGS) entry which is preliminary data.</text>
</comment>
<dbReference type="OrthoDB" id="4817707at2759"/>
<keyword evidence="3" id="KW-1185">Reference proteome</keyword>
<evidence type="ECO:0000313" key="2">
    <source>
        <dbReference type="EMBL" id="KAF9874978.1"/>
    </source>
</evidence>
<dbReference type="AlphaFoldDB" id="A0A9P6LIT6"/>
<evidence type="ECO:0000259" key="1">
    <source>
        <dbReference type="Pfam" id="PF20150"/>
    </source>
</evidence>
<dbReference type="InterPro" id="IPR045518">
    <property type="entry name" value="2EXR"/>
</dbReference>
<reference evidence="2" key="1">
    <citation type="submission" date="2020-03" db="EMBL/GenBank/DDBJ databases">
        <authorList>
            <person name="He L."/>
        </authorList>
    </citation>
    <scope>NUCLEOTIDE SEQUENCE</scope>
    <source>
        <strain evidence="2">CkLH20</strain>
    </source>
</reference>